<dbReference type="GO" id="GO:0005829">
    <property type="term" value="C:cytosol"/>
    <property type="evidence" value="ECO:0007669"/>
    <property type="project" value="TreeGrafter"/>
</dbReference>
<dbReference type="PROSITE" id="PS00167">
    <property type="entry name" value="TRP_SYNTHASE_ALPHA"/>
    <property type="match status" value="1"/>
</dbReference>
<dbReference type="EC" id="4.2.1.20" evidence="8"/>
<comment type="function">
    <text evidence="8">The alpha subunit is responsible for the aldol cleavage of indoleglycerol phosphate to indole and glyceraldehyde 3-phosphate.</text>
</comment>
<sequence length="252" mass="28000">MKTNNNNAKKLSIYYTAGYPDLESTLPIAKSLEQAGVDFLEIGIPYSDPVADGPVIQQSSLQSLKNGMSIKVLLEQLSAFKSEVHIPYYLMGYFNPILQFGVQKFCKKCQEVGVKGLIIPDLPIEVYKKEYQDIFKQYGISMVFLITPQTSPERIRQIDELSTSFIYLLSSNATTGKNLAIDENTSAYFKRIQAMQLKAPLVVGFGIHNKESFEKSVLYTDGAIIGTAFIKALNAGVSPEDFINTIREKGGN</sequence>
<name>A0A9D2AY63_9SPHI</name>
<dbReference type="CDD" id="cd04724">
    <property type="entry name" value="Tryptophan_synthase_alpha"/>
    <property type="match status" value="1"/>
</dbReference>
<evidence type="ECO:0000256" key="8">
    <source>
        <dbReference type="HAMAP-Rule" id="MF_00131"/>
    </source>
</evidence>
<evidence type="ECO:0000256" key="4">
    <source>
        <dbReference type="ARBA" id="ARBA00022822"/>
    </source>
</evidence>
<evidence type="ECO:0000313" key="11">
    <source>
        <dbReference type="Proteomes" id="UP000824156"/>
    </source>
</evidence>
<protein>
    <recommendedName>
        <fullName evidence="8">Tryptophan synthase alpha chain</fullName>
        <ecNumber evidence="8">4.2.1.20</ecNumber>
    </recommendedName>
</protein>
<evidence type="ECO:0000256" key="6">
    <source>
        <dbReference type="ARBA" id="ARBA00023239"/>
    </source>
</evidence>
<keyword evidence="3 8" id="KW-0028">Amino-acid biosynthesis</keyword>
<reference evidence="10" key="1">
    <citation type="journal article" date="2021" name="PeerJ">
        <title>Extensive microbial diversity within the chicken gut microbiome revealed by metagenomics and culture.</title>
        <authorList>
            <person name="Gilroy R."/>
            <person name="Ravi A."/>
            <person name="Getino M."/>
            <person name="Pursley I."/>
            <person name="Horton D.L."/>
            <person name="Alikhan N.F."/>
            <person name="Baker D."/>
            <person name="Gharbi K."/>
            <person name="Hall N."/>
            <person name="Watson M."/>
            <person name="Adriaenssens E.M."/>
            <person name="Foster-Nyarko E."/>
            <person name="Jarju S."/>
            <person name="Secka A."/>
            <person name="Antonio M."/>
            <person name="Oren A."/>
            <person name="Chaudhuri R.R."/>
            <person name="La Ragione R."/>
            <person name="Hildebrand F."/>
            <person name="Pallen M.J."/>
        </authorList>
    </citation>
    <scope>NUCLEOTIDE SEQUENCE</scope>
    <source>
        <strain evidence="10">1719</strain>
    </source>
</reference>
<proteinExistence type="inferred from homology"/>
<comment type="caution">
    <text evidence="10">The sequence shown here is derived from an EMBL/GenBank/DDBJ whole genome shotgun (WGS) entry which is preliminary data.</text>
</comment>
<dbReference type="NCBIfam" id="TIGR00262">
    <property type="entry name" value="trpA"/>
    <property type="match status" value="1"/>
</dbReference>
<dbReference type="EMBL" id="DXEZ01000163">
    <property type="protein sequence ID" value="HIX54547.1"/>
    <property type="molecule type" value="Genomic_DNA"/>
</dbReference>
<comment type="pathway">
    <text evidence="1 8">Amino-acid biosynthesis; L-tryptophan biosynthesis; L-tryptophan from chorismate: step 5/5.</text>
</comment>
<evidence type="ECO:0000313" key="10">
    <source>
        <dbReference type="EMBL" id="HIX54547.1"/>
    </source>
</evidence>
<keyword evidence="5 8" id="KW-0057">Aromatic amino acid biosynthesis</keyword>
<evidence type="ECO:0000256" key="2">
    <source>
        <dbReference type="ARBA" id="ARBA00011270"/>
    </source>
</evidence>
<evidence type="ECO:0000256" key="1">
    <source>
        <dbReference type="ARBA" id="ARBA00004733"/>
    </source>
</evidence>
<evidence type="ECO:0000256" key="9">
    <source>
        <dbReference type="RuleBase" id="RU003662"/>
    </source>
</evidence>
<dbReference type="InterPro" id="IPR018204">
    <property type="entry name" value="Trp_synthase_alpha_AS"/>
</dbReference>
<organism evidence="10 11">
    <name type="scientific">Candidatus Sphingobacterium stercoripullorum</name>
    <dbReference type="NCBI Taxonomy" id="2838759"/>
    <lineage>
        <taxon>Bacteria</taxon>
        <taxon>Pseudomonadati</taxon>
        <taxon>Bacteroidota</taxon>
        <taxon>Sphingobacteriia</taxon>
        <taxon>Sphingobacteriales</taxon>
        <taxon>Sphingobacteriaceae</taxon>
        <taxon>Sphingobacterium</taxon>
    </lineage>
</organism>
<keyword evidence="6 8" id="KW-0456">Lyase</keyword>
<dbReference type="AlphaFoldDB" id="A0A9D2AY63"/>
<dbReference type="HAMAP" id="MF_00131">
    <property type="entry name" value="Trp_synth_alpha"/>
    <property type="match status" value="1"/>
</dbReference>
<dbReference type="InterPro" id="IPR013785">
    <property type="entry name" value="Aldolase_TIM"/>
</dbReference>
<dbReference type="InterPro" id="IPR002028">
    <property type="entry name" value="Trp_synthase_suA"/>
</dbReference>
<dbReference type="InterPro" id="IPR011060">
    <property type="entry name" value="RibuloseP-bd_barrel"/>
</dbReference>
<comment type="similarity">
    <text evidence="8 9">Belongs to the TrpA family.</text>
</comment>
<accession>A0A9D2AY63</accession>
<dbReference type="PANTHER" id="PTHR43406">
    <property type="entry name" value="TRYPTOPHAN SYNTHASE, ALPHA CHAIN"/>
    <property type="match status" value="1"/>
</dbReference>
<gene>
    <name evidence="8 10" type="primary">trpA</name>
    <name evidence="10" type="ORF">H9853_05935</name>
</gene>
<dbReference type="PANTHER" id="PTHR43406:SF1">
    <property type="entry name" value="TRYPTOPHAN SYNTHASE ALPHA CHAIN, CHLOROPLASTIC"/>
    <property type="match status" value="1"/>
</dbReference>
<dbReference type="SUPFAM" id="SSF51366">
    <property type="entry name" value="Ribulose-phoshate binding barrel"/>
    <property type="match status" value="1"/>
</dbReference>
<dbReference type="Proteomes" id="UP000824156">
    <property type="component" value="Unassembled WGS sequence"/>
</dbReference>
<evidence type="ECO:0000256" key="3">
    <source>
        <dbReference type="ARBA" id="ARBA00022605"/>
    </source>
</evidence>
<feature type="active site" description="Proton acceptor" evidence="8">
    <location>
        <position position="52"/>
    </location>
</feature>
<evidence type="ECO:0000256" key="5">
    <source>
        <dbReference type="ARBA" id="ARBA00023141"/>
    </source>
</evidence>
<evidence type="ECO:0000256" key="7">
    <source>
        <dbReference type="ARBA" id="ARBA00049047"/>
    </source>
</evidence>
<feature type="active site" description="Proton acceptor" evidence="8">
    <location>
        <position position="41"/>
    </location>
</feature>
<dbReference type="GO" id="GO:0004834">
    <property type="term" value="F:tryptophan synthase activity"/>
    <property type="evidence" value="ECO:0007669"/>
    <property type="project" value="UniProtKB-UniRule"/>
</dbReference>
<comment type="catalytic activity">
    <reaction evidence="7 8">
        <text>(1S,2R)-1-C-(indol-3-yl)glycerol 3-phosphate + L-serine = D-glyceraldehyde 3-phosphate + L-tryptophan + H2O</text>
        <dbReference type="Rhea" id="RHEA:10532"/>
        <dbReference type="ChEBI" id="CHEBI:15377"/>
        <dbReference type="ChEBI" id="CHEBI:33384"/>
        <dbReference type="ChEBI" id="CHEBI:57912"/>
        <dbReference type="ChEBI" id="CHEBI:58866"/>
        <dbReference type="ChEBI" id="CHEBI:59776"/>
        <dbReference type="EC" id="4.2.1.20"/>
    </reaction>
</comment>
<dbReference type="Pfam" id="PF00290">
    <property type="entry name" value="Trp_syntA"/>
    <property type="match status" value="1"/>
</dbReference>
<dbReference type="Gene3D" id="3.20.20.70">
    <property type="entry name" value="Aldolase class I"/>
    <property type="match status" value="1"/>
</dbReference>
<reference evidence="10" key="2">
    <citation type="submission" date="2021-04" db="EMBL/GenBank/DDBJ databases">
        <authorList>
            <person name="Gilroy R."/>
        </authorList>
    </citation>
    <scope>NUCLEOTIDE SEQUENCE</scope>
    <source>
        <strain evidence="10">1719</strain>
    </source>
</reference>
<comment type="subunit">
    <text evidence="2 8">Tetramer of two alpha and two beta chains.</text>
</comment>
<keyword evidence="4 8" id="KW-0822">Tryptophan biosynthesis</keyword>